<accession>A0A9X1QNU8</accession>
<sequence>MAVATSTRQRPPAAAARRRRLIASLTSLATGLCLILASLGPSLTKAHVLAIPLAGVLCCTAFLNAQGLFREHVDGHSRAGSIFSGIGGLLILGVGALHAAAVWVAGGQLNGALITASSVVVPLAGLCCLAGGVLHLPGRGPREDAPRSRTRREW</sequence>
<keyword evidence="1" id="KW-0472">Membrane</keyword>
<keyword evidence="1" id="KW-0812">Transmembrane</keyword>
<evidence type="ECO:0000313" key="2">
    <source>
        <dbReference type="EMBL" id="MCF4006401.1"/>
    </source>
</evidence>
<keyword evidence="3" id="KW-1185">Reference proteome</keyword>
<evidence type="ECO:0000313" key="3">
    <source>
        <dbReference type="Proteomes" id="UP001139336"/>
    </source>
</evidence>
<dbReference type="RefSeq" id="WP_236118206.1">
    <property type="nucleotide sequence ID" value="NZ_JAKGSI010000002.1"/>
</dbReference>
<organism evidence="2 3">
    <name type="scientific">Corynebacterium uropygiale</name>
    <dbReference type="NCBI Taxonomy" id="1775911"/>
    <lineage>
        <taxon>Bacteria</taxon>
        <taxon>Bacillati</taxon>
        <taxon>Actinomycetota</taxon>
        <taxon>Actinomycetes</taxon>
        <taxon>Mycobacteriales</taxon>
        <taxon>Corynebacteriaceae</taxon>
        <taxon>Corynebacterium</taxon>
    </lineage>
</organism>
<dbReference type="EMBL" id="JAKGSI010000002">
    <property type="protein sequence ID" value="MCF4006401.1"/>
    <property type="molecule type" value="Genomic_DNA"/>
</dbReference>
<feature type="transmembrane region" description="Helical" evidence="1">
    <location>
        <begin position="81"/>
        <end position="106"/>
    </location>
</feature>
<feature type="transmembrane region" description="Helical" evidence="1">
    <location>
        <begin position="46"/>
        <end position="69"/>
    </location>
</feature>
<dbReference type="Proteomes" id="UP001139336">
    <property type="component" value="Unassembled WGS sequence"/>
</dbReference>
<feature type="transmembrane region" description="Helical" evidence="1">
    <location>
        <begin position="21"/>
        <end position="40"/>
    </location>
</feature>
<proteinExistence type="predicted"/>
<keyword evidence="1" id="KW-1133">Transmembrane helix</keyword>
<gene>
    <name evidence="2" type="ORF">L1O03_04290</name>
</gene>
<feature type="transmembrane region" description="Helical" evidence="1">
    <location>
        <begin position="112"/>
        <end position="134"/>
    </location>
</feature>
<name>A0A9X1QNU8_9CORY</name>
<protein>
    <submittedName>
        <fullName evidence="2">Uncharacterized protein</fullName>
    </submittedName>
</protein>
<dbReference type="AlphaFoldDB" id="A0A9X1QNU8"/>
<comment type="caution">
    <text evidence="2">The sequence shown here is derived from an EMBL/GenBank/DDBJ whole genome shotgun (WGS) entry which is preliminary data.</text>
</comment>
<reference evidence="2" key="1">
    <citation type="submission" date="2022-01" db="EMBL/GenBank/DDBJ databases">
        <title>Corynebacterium sp. nov isolated from isolated from the feces of the greater white-fronted geese (Anser albifrons) at Poyang Lake, PR China.</title>
        <authorList>
            <person name="Liu Q."/>
        </authorList>
    </citation>
    <scope>NUCLEOTIDE SEQUENCE</scope>
    <source>
        <strain evidence="2">JCM 32435</strain>
    </source>
</reference>
<evidence type="ECO:0000256" key="1">
    <source>
        <dbReference type="SAM" id="Phobius"/>
    </source>
</evidence>